<dbReference type="EMBL" id="BTGU01000048">
    <property type="protein sequence ID" value="GMN53899.1"/>
    <property type="molecule type" value="Genomic_DNA"/>
</dbReference>
<gene>
    <name evidence="2" type="ORF">TIFTF001_023029</name>
</gene>
<protein>
    <submittedName>
        <fullName evidence="2">Uncharacterized protein</fullName>
    </submittedName>
</protein>
<dbReference type="AlphaFoldDB" id="A0AA88AJP2"/>
<accession>A0AA88AJP2</accession>
<evidence type="ECO:0000313" key="2">
    <source>
        <dbReference type="EMBL" id="GMN53899.1"/>
    </source>
</evidence>
<proteinExistence type="predicted"/>
<reference evidence="2" key="1">
    <citation type="submission" date="2023-07" db="EMBL/GenBank/DDBJ databases">
        <title>draft genome sequence of fig (Ficus carica).</title>
        <authorList>
            <person name="Takahashi T."/>
            <person name="Nishimura K."/>
        </authorList>
    </citation>
    <scope>NUCLEOTIDE SEQUENCE</scope>
</reference>
<name>A0AA88AJP2_FICCA</name>
<organism evidence="2 3">
    <name type="scientific">Ficus carica</name>
    <name type="common">Common fig</name>
    <dbReference type="NCBI Taxonomy" id="3494"/>
    <lineage>
        <taxon>Eukaryota</taxon>
        <taxon>Viridiplantae</taxon>
        <taxon>Streptophyta</taxon>
        <taxon>Embryophyta</taxon>
        <taxon>Tracheophyta</taxon>
        <taxon>Spermatophyta</taxon>
        <taxon>Magnoliopsida</taxon>
        <taxon>eudicotyledons</taxon>
        <taxon>Gunneridae</taxon>
        <taxon>Pentapetalae</taxon>
        <taxon>rosids</taxon>
        <taxon>fabids</taxon>
        <taxon>Rosales</taxon>
        <taxon>Moraceae</taxon>
        <taxon>Ficeae</taxon>
        <taxon>Ficus</taxon>
    </lineage>
</organism>
<comment type="caution">
    <text evidence="2">The sequence shown here is derived from an EMBL/GenBank/DDBJ whole genome shotgun (WGS) entry which is preliminary data.</text>
</comment>
<sequence length="363" mass="40589">MVMLSGAMPMGESSNVDSSRCRHHELSVTSTKDYIDNSKEKFGGIRVLQPPCELVYSVRVFFAVGDEILVAGVGLRASPILWDSDQLIDVEYVENVNSSSKGRLVLAQGRRISFSLMKFERVLNKSPKFTLEVQSQIVKFQAANFAPTTPRVTARTHSASAVVTMSTPKVKKEFMSHDKVMERITKPSAPKGKAKRGEAAPYELLPADMVFLYKDLEMFLLLDQGCLAKLIWTYSRTLLILLTLVMLMLRNVQRGLLLTYLYAQLKNNQVKKNLEIIGLREKLATKEKALKELKKKLVDNKSSSKVLSQQIHQLEEEANDEEEPKQVDGKAAGASGLLKEDAVDSTPEVKPKNCQVDEPESDK</sequence>
<feature type="region of interest" description="Disordered" evidence="1">
    <location>
        <begin position="314"/>
        <end position="363"/>
    </location>
</feature>
<evidence type="ECO:0000256" key="1">
    <source>
        <dbReference type="SAM" id="MobiDB-lite"/>
    </source>
</evidence>
<dbReference type="Proteomes" id="UP001187192">
    <property type="component" value="Unassembled WGS sequence"/>
</dbReference>
<keyword evidence="3" id="KW-1185">Reference proteome</keyword>
<evidence type="ECO:0000313" key="3">
    <source>
        <dbReference type="Proteomes" id="UP001187192"/>
    </source>
</evidence>
<feature type="compositionally biased region" description="Basic and acidic residues" evidence="1">
    <location>
        <begin position="338"/>
        <end position="351"/>
    </location>
</feature>
<feature type="region of interest" description="Disordered" evidence="1">
    <location>
        <begin position="1"/>
        <end position="21"/>
    </location>
</feature>